<dbReference type="PANTHER" id="PTHR37519">
    <property type="match status" value="1"/>
</dbReference>
<dbReference type="Pfam" id="PF06185">
    <property type="entry name" value="YecM"/>
    <property type="match status" value="1"/>
</dbReference>
<evidence type="ECO:0008006" key="3">
    <source>
        <dbReference type="Google" id="ProtNLM"/>
    </source>
</evidence>
<dbReference type="SUPFAM" id="SSF54593">
    <property type="entry name" value="Glyoxalase/Bleomycin resistance protein/Dihydroxybiphenyl dioxygenase"/>
    <property type="match status" value="1"/>
</dbReference>
<dbReference type="GO" id="GO:0005829">
    <property type="term" value="C:cytosol"/>
    <property type="evidence" value="ECO:0007669"/>
    <property type="project" value="TreeGrafter"/>
</dbReference>
<proteinExistence type="predicted"/>
<dbReference type="InterPro" id="IPR010393">
    <property type="entry name" value="DUF991_YecM-like"/>
</dbReference>
<dbReference type="OrthoDB" id="5689462at2"/>
<accession>A0A5P9CKU0</accession>
<dbReference type="KEGG" id="vaq:FIV01_10455"/>
<organism evidence="1 2">
    <name type="scientific">Vibrio aquimaris</name>
    <dbReference type="NCBI Taxonomy" id="2587862"/>
    <lineage>
        <taxon>Bacteria</taxon>
        <taxon>Pseudomonadati</taxon>
        <taxon>Pseudomonadota</taxon>
        <taxon>Gammaproteobacteria</taxon>
        <taxon>Vibrionales</taxon>
        <taxon>Vibrionaceae</taxon>
        <taxon>Vibrio</taxon>
    </lineage>
</organism>
<gene>
    <name evidence="1" type="ORF">FIV01_10455</name>
</gene>
<reference evidence="1 2" key="1">
    <citation type="submission" date="2019-10" db="EMBL/GenBank/DDBJ databases">
        <title>Complete genome sequence of Vibrio sp. strain THAF100, isolated from non-filtered water from the water column of tank 6 of a marine aquarium containing stony-coral fragments. Water maintained at 26 degree C.</title>
        <authorList>
            <person name="Ruckert C."/>
            <person name="Franco A."/>
            <person name="Kalinowski J."/>
            <person name="Glaeser S."/>
        </authorList>
    </citation>
    <scope>NUCLEOTIDE SEQUENCE [LARGE SCALE GENOMIC DNA]</scope>
    <source>
        <strain evidence="1 2">THAF100</strain>
    </source>
</reference>
<dbReference type="AlphaFoldDB" id="A0A5P9CKU0"/>
<name>A0A5P9CKU0_9VIBR</name>
<dbReference type="NCBIfam" id="NF008683">
    <property type="entry name" value="PRK11700.1-6"/>
    <property type="match status" value="1"/>
</dbReference>
<evidence type="ECO:0000313" key="1">
    <source>
        <dbReference type="EMBL" id="QFT26850.1"/>
    </source>
</evidence>
<keyword evidence="2" id="KW-1185">Reference proteome</keyword>
<dbReference type="InterPro" id="IPR029068">
    <property type="entry name" value="Glyas_Bleomycin-R_OHBP_Dase"/>
</dbReference>
<dbReference type="Proteomes" id="UP000326936">
    <property type="component" value="Chromosome"/>
</dbReference>
<dbReference type="RefSeq" id="WP_152430931.1">
    <property type="nucleotide sequence ID" value="NZ_CBCSDK010000001.1"/>
</dbReference>
<sequence>MSRRLLDAELMPWQMKAKLDVFMQNIQSLGERIKVDLQALKADHLALRINDQELAKLAHKEWLKEGRECSNAMINGRPIIVIEFTKPLRVSNWSIDCLELPYPVQGKRYPTQSWEHVEFVIPSLAKTAEEYLDDVKRQYPSLAHQWDKLGEQGVDVKLSSPKGEGERLSNPTIAFKHQGVCIKFHPHSLKAIIESEHLA</sequence>
<protein>
    <recommendedName>
        <fullName evidence="3">VOC family protein</fullName>
    </recommendedName>
</protein>
<dbReference type="EMBL" id="CP045350">
    <property type="protein sequence ID" value="QFT26850.1"/>
    <property type="molecule type" value="Genomic_DNA"/>
</dbReference>
<dbReference type="Gene3D" id="3.10.180.10">
    <property type="entry name" value="2,3-Dihydroxybiphenyl 1,2-Dioxygenase, domain 1"/>
    <property type="match status" value="1"/>
</dbReference>
<dbReference type="PANTHER" id="PTHR37519:SF1">
    <property type="entry name" value="DIHYDROXYBIPHENYL DIOXYGENASE DOMAIN-CONTAINING PROTEIN"/>
    <property type="match status" value="1"/>
</dbReference>
<evidence type="ECO:0000313" key="2">
    <source>
        <dbReference type="Proteomes" id="UP000326936"/>
    </source>
</evidence>